<proteinExistence type="predicted"/>
<keyword evidence="3" id="KW-1185">Reference proteome</keyword>
<protein>
    <submittedName>
        <fullName evidence="2">Uncharacterized protein</fullName>
    </submittedName>
</protein>
<reference evidence="2 3" key="1">
    <citation type="journal article" date="2024" name="G3 (Bethesda)">
        <title>Genome assembly of Hibiscus sabdariffa L. provides insights into metabolisms of medicinal natural products.</title>
        <authorList>
            <person name="Kim T."/>
        </authorList>
    </citation>
    <scope>NUCLEOTIDE SEQUENCE [LARGE SCALE GENOMIC DNA]</scope>
    <source>
        <strain evidence="2">TK-2024</strain>
        <tissue evidence="2">Old leaves</tissue>
    </source>
</reference>
<comment type="caution">
    <text evidence="2">The sequence shown here is derived from an EMBL/GenBank/DDBJ whole genome shotgun (WGS) entry which is preliminary data.</text>
</comment>
<feature type="compositionally biased region" description="Polar residues" evidence="1">
    <location>
        <begin position="68"/>
        <end position="78"/>
    </location>
</feature>
<evidence type="ECO:0000313" key="2">
    <source>
        <dbReference type="EMBL" id="KAK8990517.1"/>
    </source>
</evidence>
<dbReference type="EMBL" id="JBBPBN010000054">
    <property type="protein sequence ID" value="KAK8990517.1"/>
    <property type="molecule type" value="Genomic_DNA"/>
</dbReference>
<dbReference type="Pfam" id="PF14009">
    <property type="entry name" value="PADRE"/>
    <property type="match status" value="1"/>
</dbReference>
<dbReference type="InterPro" id="IPR025322">
    <property type="entry name" value="PADRE_dom"/>
</dbReference>
<feature type="region of interest" description="Disordered" evidence="1">
    <location>
        <begin position="54"/>
        <end position="78"/>
    </location>
</feature>
<evidence type="ECO:0000313" key="3">
    <source>
        <dbReference type="Proteomes" id="UP001396334"/>
    </source>
</evidence>
<gene>
    <name evidence="2" type="ORF">V6N11_009214</name>
</gene>
<name>A0ABR2PPY9_9ROSI</name>
<evidence type="ECO:0000256" key="1">
    <source>
        <dbReference type="SAM" id="MobiDB-lite"/>
    </source>
</evidence>
<organism evidence="2 3">
    <name type="scientific">Hibiscus sabdariffa</name>
    <name type="common">roselle</name>
    <dbReference type="NCBI Taxonomy" id="183260"/>
    <lineage>
        <taxon>Eukaryota</taxon>
        <taxon>Viridiplantae</taxon>
        <taxon>Streptophyta</taxon>
        <taxon>Embryophyta</taxon>
        <taxon>Tracheophyta</taxon>
        <taxon>Spermatophyta</taxon>
        <taxon>Magnoliopsida</taxon>
        <taxon>eudicotyledons</taxon>
        <taxon>Gunneridae</taxon>
        <taxon>Pentapetalae</taxon>
        <taxon>rosids</taxon>
        <taxon>malvids</taxon>
        <taxon>Malvales</taxon>
        <taxon>Malvaceae</taxon>
        <taxon>Malvoideae</taxon>
        <taxon>Hibiscus</taxon>
    </lineage>
</organism>
<sequence length="78" mass="8797">MSICTFFDSTRVDVATTKLILRDGRLQEFHCPVKISYVLQMNPMCFLCNADEMDSTTSSPPLKKTRSFDSVNSTLPCL</sequence>
<dbReference type="Proteomes" id="UP001396334">
    <property type="component" value="Unassembled WGS sequence"/>
</dbReference>
<accession>A0ABR2PPY9</accession>